<evidence type="ECO:0000259" key="8">
    <source>
        <dbReference type="Pfam" id="PF23559"/>
    </source>
</evidence>
<feature type="domain" description="R13L1/DRL21-like LRR repeat region" evidence="9">
    <location>
        <begin position="672"/>
        <end position="804"/>
    </location>
</feature>
<gene>
    <name evidence="10" type="ORF">SASPL_143039</name>
</gene>
<dbReference type="InterPro" id="IPR038005">
    <property type="entry name" value="RX-like_CC"/>
</dbReference>
<dbReference type="InterPro" id="IPR056789">
    <property type="entry name" value="LRR_R13L1-DRL21"/>
</dbReference>
<name>A0A8X8Z9M2_SALSN</name>
<dbReference type="Proteomes" id="UP000298416">
    <property type="component" value="Unassembled WGS sequence"/>
</dbReference>
<evidence type="ECO:0000256" key="6">
    <source>
        <dbReference type="ARBA" id="ARBA00022840"/>
    </source>
</evidence>
<organism evidence="10">
    <name type="scientific">Salvia splendens</name>
    <name type="common">Scarlet sage</name>
    <dbReference type="NCBI Taxonomy" id="180675"/>
    <lineage>
        <taxon>Eukaryota</taxon>
        <taxon>Viridiplantae</taxon>
        <taxon>Streptophyta</taxon>
        <taxon>Embryophyta</taxon>
        <taxon>Tracheophyta</taxon>
        <taxon>Spermatophyta</taxon>
        <taxon>Magnoliopsida</taxon>
        <taxon>eudicotyledons</taxon>
        <taxon>Gunneridae</taxon>
        <taxon>Pentapetalae</taxon>
        <taxon>asterids</taxon>
        <taxon>lamiids</taxon>
        <taxon>Lamiales</taxon>
        <taxon>Lamiaceae</taxon>
        <taxon>Nepetoideae</taxon>
        <taxon>Mentheae</taxon>
        <taxon>Salviinae</taxon>
        <taxon>Salvia</taxon>
        <taxon>Salvia subgen. Calosphace</taxon>
        <taxon>core Calosphace</taxon>
    </lineage>
</organism>
<evidence type="ECO:0000259" key="7">
    <source>
        <dbReference type="Pfam" id="PF18052"/>
    </source>
</evidence>
<evidence type="ECO:0000259" key="9">
    <source>
        <dbReference type="Pfam" id="PF25019"/>
    </source>
</evidence>
<dbReference type="Gene3D" id="1.10.10.10">
    <property type="entry name" value="Winged helix-like DNA-binding domain superfamily/Winged helix DNA-binding domain"/>
    <property type="match status" value="1"/>
</dbReference>
<dbReference type="Gene3D" id="3.40.50.300">
    <property type="entry name" value="P-loop containing nucleotide triphosphate hydrolases"/>
    <property type="match status" value="1"/>
</dbReference>
<evidence type="ECO:0000256" key="4">
    <source>
        <dbReference type="ARBA" id="ARBA00022741"/>
    </source>
</evidence>
<reference evidence="10" key="2">
    <citation type="submission" date="2020-08" db="EMBL/GenBank/DDBJ databases">
        <title>Plant Genome Project.</title>
        <authorList>
            <person name="Zhang R.-G."/>
        </authorList>
    </citation>
    <scope>NUCLEOTIDE SEQUENCE</scope>
    <source>
        <strain evidence="10">Huo1</strain>
        <tissue evidence="10">Leaf</tissue>
    </source>
</reference>
<dbReference type="InterPro" id="IPR027417">
    <property type="entry name" value="P-loop_NTPase"/>
</dbReference>
<dbReference type="GO" id="GO:0005524">
    <property type="term" value="F:ATP binding"/>
    <property type="evidence" value="ECO:0007669"/>
    <property type="project" value="UniProtKB-KW"/>
</dbReference>
<dbReference type="GO" id="GO:0051707">
    <property type="term" value="P:response to other organism"/>
    <property type="evidence" value="ECO:0007669"/>
    <property type="project" value="UniProtKB-ARBA"/>
</dbReference>
<sequence>MIEDRLNLVRGVKKEVVGLSNKLKTIRDVLDDAEKRGVKDQSVQNWLKKLEDTAYDMDDILDEWNYAILKHKQKVCCSLIPSSCLCFKKVVVRRDTAKKIQNVKARLDQILKEKDDFSFVMSLPVPPNDHVPKSWRVQSTSSIELEKVCGRDEDWNCLVRKLMLNSGDWQILSIVGMGGIGIVDSVGKEIIPPNTNQLDLVLHKLRDSIQGKKFLLVLDDVWTEDYNKWEPLKLNLKHGAPTSKILSVGLLRHISLSGRDDKECQEFEDVGHKIARKCKGLPLAANVLGSLLQFKDNLEEWENVLESEIWQLEKAEVELFPHLLLSYNRLSPTLKRCFSYCAIYPKGLKINVKRLIEEWMALGYLGSVSENGGVELKGREYFNKLAMSSLFQDFEISYDSREQIKWCKMHDIVHDFARFVRKNDAEVTKRGCQMCDPFLVSQAKEYRSLFWGEGSPTNLCGCVTSLRVFRIRWGLFGPPPRGMERLIHLRWMKLSGSKVSKEDLKIICRLHFLQSLLLACCSLEEIPAEIGNLVDLRHLNLSSNEKLTELPENMCSLLKLHTLLLACCSLEEIPSKIGKLVHLRHLDISGNKNLKELPESLCRLLELQILNIECCSDLYGLPEGIHRLESLQHLLIEHTPASRRFPQGLDQLKGLHTLSSFHGGSGCNKLGLLKHFSYLSGTLKLEIHASSSSDVEVLVADAREADIRSKTLIQRLDVQFYDELMDEKELSSASLLWIDVIEALQPYQKLQKLKIWGYRGSRLPHWMSSPLYLLKEITLIDLSEVVSLPPMGKLPFLEVLYIKQITEMKLVGRELLGVETLSSSSSSRDNVVAFPKLKGLAFSGCHKWWEWEDITAEEEESVTFSVMPCLTRLSINWCEGMKKLPHRLLRKALSLQMLSIEHSLELVKSYGDKNGRFWRSVTQNNSQLQLQL</sequence>
<keyword evidence="4" id="KW-0547">Nucleotide-binding</keyword>
<dbReference type="Pfam" id="PF18052">
    <property type="entry name" value="Rx_N"/>
    <property type="match status" value="1"/>
</dbReference>
<dbReference type="Pfam" id="PF00560">
    <property type="entry name" value="LRR_1"/>
    <property type="match status" value="2"/>
</dbReference>
<evidence type="ECO:0000313" key="10">
    <source>
        <dbReference type="EMBL" id="KAG6396881.1"/>
    </source>
</evidence>
<dbReference type="InterPro" id="IPR032675">
    <property type="entry name" value="LRR_dom_sf"/>
</dbReference>
<dbReference type="FunFam" id="1.10.10.10:FF:000322">
    <property type="entry name" value="Probable disease resistance protein At1g63360"/>
    <property type="match status" value="1"/>
</dbReference>
<dbReference type="GO" id="GO:0043531">
    <property type="term" value="F:ADP binding"/>
    <property type="evidence" value="ECO:0007669"/>
    <property type="project" value="InterPro"/>
</dbReference>
<dbReference type="SMART" id="SM00369">
    <property type="entry name" value="LRR_TYP"/>
    <property type="match status" value="3"/>
</dbReference>
<dbReference type="PANTHER" id="PTHR36766:SF45">
    <property type="entry name" value="NB-ARC DOMAIN-CONTAINING PROTEIN"/>
    <property type="match status" value="1"/>
</dbReference>
<feature type="domain" description="Disease resistance protein winged helix" evidence="8">
    <location>
        <begin position="343"/>
        <end position="417"/>
    </location>
</feature>
<dbReference type="InterPro" id="IPR036388">
    <property type="entry name" value="WH-like_DNA-bd_sf"/>
</dbReference>
<reference evidence="10" key="1">
    <citation type="submission" date="2018-01" db="EMBL/GenBank/DDBJ databases">
        <authorList>
            <person name="Mao J.F."/>
        </authorList>
    </citation>
    <scope>NUCLEOTIDE SEQUENCE</scope>
    <source>
        <strain evidence="10">Huo1</strain>
        <tissue evidence="10">Leaf</tissue>
    </source>
</reference>
<keyword evidence="2" id="KW-0433">Leucine-rich repeat</keyword>
<dbReference type="CDD" id="cd14798">
    <property type="entry name" value="RX-CC_like"/>
    <property type="match status" value="1"/>
</dbReference>
<feature type="domain" description="Disease resistance N-terminal" evidence="7">
    <location>
        <begin position="2"/>
        <end position="75"/>
    </location>
</feature>
<keyword evidence="5" id="KW-0611">Plant defense</keyword>
<evidence type="ECO:0000256" key="5">
    <source>
        <dbReference type="ARBA" id="ARBA00022821"/>
    </source>
</evidence>
<keyword evidence="11" id="KW-1185">Reference proteome</keyword>
<accession>A0A8X8Z9M2</accession>
<dbReference type="InterPro" id="IPR001611">
    <property type="entry name" value="Leu-rich_rpt"/>
</dbReference>
<evidence type="ECO:0000256" key="2">
    <source>
        <dbReference type="ARBA" id="ARBA00022614"/>
    </source>
</evidence>
<dbReference type="Pfam" id="PF23559">
    <property type="entry name" value="WHD_DRP"/>
    <property type="match status" value="1"/>
</dbReference>
<evidence type="ECO:0008006" key="12">
    <source>
        <dbReference type="Google" id="ProtNLM"/>
    </source>
</evidence>
<dbReference type="SUPFAM" id="SSF52058">
    <property type="entry name" value="L domain-like"/>
    <property type="match status" value="1"/>
</dbReference>
<dbReference type="Gene3D" id="3.80.10.10">
    <property type="entry name" value="Ribonuclease Inhibitor"/>
    <property type="match status" value="2"/>
</dbReference>
<dbReference type="Gene3D" id="1.10.8.430">
    <property type="entry name" value="Helical domain of apoptotic protease-activating factors"/>
    <property type="match status" value="1"/>
</dbReference>
<dbReference type="GO" id="GO:0006952">
    <property type="term" value="P:defense response"/>
    <property type="evidence" value="ECO:0007669"/>
    <property type="project" value="UniProtKB-KW"/>
</dbReference>
<dbReference type="InterPro" id="IPR003591">
    <property type="entry name" value="Leu-rich_rpt_typical-subtyp"/>
</dbReference>
<protein>
    <recommendedName>
        <fullName evidence="12">Disease resistance protein RPM1</fullName>
    </recommendedName>
</protein>
<evidence type="ECO:0000256" key="3">
    <source>
        <dbReference type="ARBA" id="ARBA00022737"/>
    </source>
</evidence>
<evidence type="ECO:0000256" key="1">
    <source>
        <dbReference type="ARBA" id="ARBA00008894"/>
    </source>
</evidence>
<proteinExistence type="inferred from homology"/>
<dbReference type="InterPro" id="IPR058922">
    <property type="entry name" value="WHD_DRP"/>
</dbReference>
<dbReference type="InterPro" id="IPR041118">
    <property type="entry name" value="Rx_N"/>
</dbReference>
<comment type="similarity">
    <text evidence="1">Belongs to the disease resistance NB-LRR family.</text>
</comment>
<keyword evidence="6" id="KW-0067">ATP-binding</keyword>
<dbReference type="Pfam" id="PF25019">
    <property type="entry name" value="LRR_R13L1-DRL21"/>
    <property type="match status" value="1"/>
</dbReference>
<dbReference type="Gene3D" id="1.20.5.4130">
    <property type="match status" value="1"/>
</dbReference>
<dbReference type="SUPFAM" id="SSF52540">
    <property type="entry name" value="P-loop containing nucleoside triphosphate hydrolases"/>
    <property type="match status" value="1"/>
</dbReference>
<dbReference type="AlphaFoldDB" id="A0A8X8Z9M2"/>
<comment type="caution">
    <text evidence="10">The sequence shown here is derived from an EMBL/GenBank/DDBJ whole genome shotgun (WGS) entry which is preliminary data.</text>
</comment>
<dbReference type="PANTHER" id="PTHR36766">
    <property type="entry name" value="PLANT BROAD-SPECTRUM MILDEW RESISTANCE PROTEIN RPW8"/>
    <property type="match status" value="1"/>
</dbReference>
<dbReference type="InterPro" id="IPR042197">
    <property type="entry name" value="Apaf_helical"/>
</dbReference>
<dbReference type="EMBL" id="PNBA02000016">
    <property type="protein sequence ID" value="KAG6396881.1"/>
    <property type="molecule type" value="Genomic_DNA"/>
</dbReference>
<keyword evidence="3" id="KW-0677">Repeat</keyword>
<evidence type="ECO:0000313" key="11">
    <source>
        <dbReference type="Proteomes" id="UP000298416"/>
    </source>
</evidence>